<organism evidence="1 2">
    <name type="scientific">Haloterrigena turkmenica (strain ATCC 51198 / DSM 5511 / JCM 9101 / NCIMB 13204 / VKM B-1734 / 4k)</name>
    <name type="common">Halococcus turkmenicus</name>
    <dbReference type="NCBI Taxonomy" id="543526"/>
    <lineage>
        <taxon>Archaea</taxon>
        <taxon>Methanobacteriati</taxon>
        <taxon>Methanobacteriota</taxon>
        <taxon>Stenosarchaea group</taxon>
        <taxon>Halobacteria</taxon>
        <taxon>Halobacteriales</taxon>
        <taxon>Natrialbaceae</taxon>
        <taxon>Haloterrigena</taxon>
    </lineage>
</organism>
<proteinExistence type="predicted"/>
<accession>D2S3N9</accession>
<keyword evidence="1" id="KW-0614">Plasmid</keyword>
<geneLocation type="plasmid" evidence="1 2">
    <name>pHTUR05</name>
</geneLocation>
<sequence>MAVTNADQFADVDTESVEISLAALGVAVPETATVDVQFRSVGAGHLVLEIARRDDVYIIEGTGIAELTGVVGRDELPQRVPDWINPVAELFGIDEVQLGR</sequence>
<keyword evidence="2" id="KW-1185">Reference proteome</keyword>
<gene>
    <name evidence="1" type="ordered locus">Htur_5099</name>
</gene>
<name>D2S3N9_HALTV</name>
<protein>
    <submittedName>
        <fullName evidence="1">Uncharacterized protein</fullName>
    </submittedName>
</protein>
<evidence type="ECO:0000313" key="1">
    <source>
        <dbReference type="EMBL" id="ADB63986.1"/>
    </source>
</evidence>
<reference evidence="1 2" key="1">
    <citation type="journal article" date="2010" name="Stand. Genomic Sci.">
        <title>Complete genome sequence of Haloterrigena turkmenica type strain (4k).</title>
        <authorList>
            <person name="Saunders E."/>
            <person name="Tindall B.J."/>
            <person name="Fahnrich R."/>
            <person name="Lapidus A."/>
            <person name="Copeland A."/>
            <person name="Del Rio T.G."/>
            <person name="Lucas S."/>
            <person name="Chen F."/>
            <person name="Tice H."/>
            <person name="Cheng J.F."/>
            <person name="Han C."/>
            <person name="Detter J.C."/>
            <person name="Bruce D."/>
            <person name="Goodwin L."/>
            <person name="Chain P."/>
            <person name="Pitluck S."/>
            <person name="Pati A."/>
            <person name="Ivanova N."/>
            <person name="Mavromatis K."/>
            <person name="Chen A."/>
            <person name="Palaniappan K."/>
            <person name="Land M."/>
            <person name="Hauser L."/>
            <person name="Chang Y.J."/>
            <person name="Jeffries C.D."/>
            <person name="Brettin T."/>
            <person name="Rohde M."/>
            <person name="Goker M."/>
            <person name="Bristow J."/>
            <person name="Eisen J.A."/>
            <person name="Markowitz V."/>
            <person name="Hugenholtz P."/>
            <person name="Klenk H.P."/>
            <person name="Kyrpides N.C."/>
        </authorList>
    </citation>
    <scope>NUCLEOTIDE SEQUENCE [LARGE SCALE GENOMIC DNA]</scope>
    <source>
        <strain evidence="2">ATCC 51198 / DSM 5511 / JCM 9101 / NCIMB 13204 / VKM B-1734 / 4k</strain>
    </source>
</reference>
<dbReference type="HOGENOM" id="CLU_2299285_0_0_2"/>
<dbReference type="RefSeq" id="WP_012946225.1">
    <property type="nucleotide sequence ID" value="NC_013748.1"/>
</dbReference>
<dbReference type="KEGG" id="htu:Htur_5099"/>
<dbReference type="AlphaFoldDB" id="D2S3N9"/>
<dbReference type="GeneID" id="8745904"/>
<dbReference type="OrthoDB" id="380892at2157"/>
<evidence type="ECO:0000313" key="2">
    <source>
        <dbReference type="Proteomes" id="UP000001903"/>
    </source>
</evidence>
<dbReference type="EMBL" id="CP001865">
    <property type="protein sequence ID" value="ADB63986.1"/>
    <property type="molecule type" value="Genomic_DNA"/>
</dbReference>
<dbReference type="Proteomes" id="UP000001903">
    <property type="component" value="Plasmid pHTUR05"/>
</dbReference>